<evidence type="ECO:0000256" key="3">
    <source>
        <dbReference type="ARBA" id="ARBA00022989"/>
    </source>
</evidence>
<feature type="transmembrane region" description="Helical" evidence="5">
    <location>
        <begin position="263"/>
        <end position="282"/>
    </location>
</feature>
<feature type="transmembrane region" description="Helical" evidence="5">
    <location>
        <begin position="16"/>
        <end position="34"/>
    </location>
</feature>
<dbReference type="GO" id="GO:0022857">
    <property type="term" value="F:transmembrane transporter activity"/>
    <property type="evidence" value="ECO:0007669"/>
    <property type="project" value="InterPro"/>
</dbReference>
<evidence type="ECO:0000256" key="2">
    <source>
        <dbReference type="ARBA" id="ARBA00022692"/>
    </source>
</evidence>
<gene>
    <name evidence="7" type="ORF">B4U80_00966</name>
</gene>
<dbReference type="VEuPathDB" id="VectorBase:LDEU005510"/>
<feature type="transmembrane region" description="Helical" evidence="5">
    <location>
        <begin position="73"/>
        <end position="95"/>
    </location>
</feature>
<keyword evidence="3 5" id="KW-1133">Transmembrane helix</keyword>
<comment type="subcellular location">
    <subcellularLocation>
        <location evidence="1">Membrane</location>
        <topology evidence="1">Multi-pass membrane protein</topology>
    </subcellularLocation>
</comment>
<dbReference type="Gene3D" id="1.20.1250.20">
    <property type="entry name" value="MFS general substrate transporter like domains"/>
    <property type="match status" value="2"/>
</dbReference>
<evidence type="ECO:0000313" key="8">
    <source>
        <dbReference type="Proteomes" id="UP000288716"/>
    </source>
</evidence>
<dbReference type="OrthoDB" id="3936150at2759"/>
<keyword evidence="8" id="KW-1185">Reference proteome</keyword>
<proteinExistence type="predicted"/>
<dbReference type="InterPro" id="IPR036259">
    <property type="entry name" value="MFS_trans_sf"/>
</dbReference>
<dbReference type="InterPro" id="IPR020846">
    <property type="entry name" value="MFS_dom"/>
</dbReference>
<evidence type="ECO:0000256" key="5">
    <source>
        <dbReference type="SAM" id="Phobius"/>
    </source>
</evidence>
<dbReference type="InterPro" id="IPR005828">
    <property type="entry name" value="MFS_sugar_transport-like"/>
</dbReference>
<feature type="transmembrane region" description="Helical" evidence="5">
    <location>
        <begin position="40"/>
        <end position="61"/>
    </location>
</feature>
<dbReference type="InterPro" id="IPR011701">
    <property type="entry name" value="MFS"/>
</dbReference>
<keyword evidence="2 5" id="KW-0812">Transmembrane</keyword>
<sequence>MLNYSINLDRYGRKSCFYWAPMCALVSLIITSFAPKFWVYVLFAPLLTFFSTGMYQTAFVLGMEFVGNKWRIWCGNGVQIAFSAGELILCLIAYLLQRWRKIEICIAAMAVPLLLYPWLIKESVRWQISKGQYVKALTTMEQASKWNKVDLPENLMAVNALVYYGLSLQASNIGGSSVYVSFAFLAAVEIPFIIVINILMQRFGNKIPLIAAMVIGGISCIVSAFTPNYSMYLAVIGKGCIAASFSLIYIYSVEIYPTVVRSAGIGMCIMVSRFGAIAAPYISDMKFFGESGPIIMCGLFSFISGILVIDLPETHKRNLPEQISDIKHFPRFN</sequence>
<feature type="transmembrane region" description="Helical" evidence="5">
    <location>
        <begin position="207"/>
        <end position="225"/>
    </location>
</feature>
<dbReference type="Pfam" id="PF07690">
    <property type="entry name" value="MFS_1"/>
    <property type="match status" value="1"/>
</dbReference>
<evidence type="ECO:0000256" key="1">
    <source>
        <dbReference type="ARBA" id="ARBA00004141"/>
    </source>
</evidence>
<feature type="transmembrane region" description="Helical" evidence="5">
    <location>
        <begin position="101"/>
        <end position="120"/>
    </location>
</feature>
<dbReference type="STRING" id="299467.A0A443SG81"/>
<dbReference type="SUPFAM" id="SSF103473">
    <property type="entry name" value="MFS general substrate transporter"/>
    <property type="match status" value="1"/>
</dbReference>
<reference evidence="7 8" key="1">
    <citation type="journal article" date="2018" name="Gigascience">
        <title>Genomes of trombidid mites reveal novel predicted allergens and laterally-transferred genes associated with secondary metabolism.</title>
        <authorList>
            <person name="Dong X."/>
            <person name="Chaisiri K."/>
            <person name="Xia D."/>
            <person name="Armstrong S.D."/>
            <person name="Fang Y."/>
            <person name="Donnelly M.J."/>
            <person name="Kadowaki T."/>
            <person name="McGarry J.W."/>
            <person name="Darby A.C."/>
            <person name="Makepeace B.L."/>
        </authorList>
    </citation>
    <scope>NUCLEOTIDE SEQUENCE [LARGE SCALE GENOMIC DNA]</scope>
    <source>
        <strain evidence="7">UoL-UT</strain>
    </source>
</reference>
<comment type="caution">
    <text evidence="7">The sequence shown here is derived from an EMBL/GenBank/DDBJ whole genome shotgun (WGS) entry which is preliminary data.</text>
</comment>
<dbReference type="Proteomes" id="UP000288716">
    <property type="component" value="Unassembled WGS sequence"/>
</dbReference>
<evidence type="ECO:0000259" key="6">
    <source>
        <dbReference type="PROSITE" id="PS50850"/>
    </source>
</evidence>
<organism evidence="7 8">
    <name type="scientific">Leptotrombidium deliense</name>
    <dbReference type="NCBI Taxonomy" id="299467"/>
    <lineage>
        <taxon>Eukaryota</taxon>
        <taxon>Metazoa</taxon>
        <taxon>Ecdysozoa</taxon>
        <taxon>Arthropoda</taxon>
        <taxon>Chelicerata</taxon>
        <taxon>Arachnida</taxon>
        <taxon>Acari</taxon>
        <taxon>Acariformes</taxon>
        <taxon>Trombidiformes</taxon>
        <taxon>Prostigmata</taxon>
        <taxon>Anystina</taxon>
        <taxon>Parasitengona</taxon>
        <taxon>Trombiculoidea</taxon>
        <taxon>Trombiculidae</taxon>
        <taxon>Leptotrombidium</taxon>
    </lineage>
</organism>
<keyword evidence="4 5" id="KW-0472">Membrane</keyword>
<feature type="domain" description="Major facilitator superfamily (MFS) profile" evidence="6">
    <location>
        <begin position="1"/>
        <end position="316"/>
    </location>
</feature>
<protein>
    <submittedName>
        <fullName evidence="7">Organic cation transporter protein-like protein</fullName>
    </submittedName>
</protein>
<evidence type="ECO:0000313" key="7">
    <source>
        <dbReference type="EMBL" id="RWS26530.1"/>
    </source>
</evidence>
<dbReference type="EMBL" id="NCKV01002675">
    <property type="protein sequence ID" value="RWS26530.1"/>
    <property type="molecule type" value="Genomic_DNA"/>
</dbReference>
<dbReference type="PROSITE" id="PS50850">
    <property type="entry name" value="MFS"/>
    <property type="match status" value="1"/>
</dbReference>
<dbReference type="Pfam" id="PF00083">
    <property type="entry name" value="Sugar_tr"/>
    <property type="match status" value="1"/>
</dbReference>
<dbReference type="PANTHER" id="PTHR24064">
    <property type="entry name" value="SOLUTE CARRIER FAMILY 22 MEMBER"/>
    <property type="match status" value="1"/>
</dbReference>
<feature type="non-terminal residue" evidence="7">
    <location>
        <position position="333"/>
    </location>
</feature>
<accession>A0A443SG81</accession>
<feature type="transmembrane region" description="Helical" evidence="5">
    <location>
        <begin position="179"/>
        <end position="200"/>
    </location>
</feature>
<feature type="transmembrane region" description="Helical" evidence="5">
    <location>
        <begin position="288"/>
        <end position="309"/>
    </location>
</feature>
<evidence type="ECO:0000256" key="4">
    <source>
        <dbReference type="ARBA" id="ARBA00023136"/>
    </source>
</evidence>
<feature type="transmembrane region" description="Helical" evidence="5">
    <location>
        <begin position="231"/>
        <end position="251"/>
    </location>
</feature>
<dbReference type="AlphaFoldDB" id="A0A443SG81"/>
<dbReference type="GO" id="GO:0016020">
    <property type="term" value="C:membrane"/>
    <property type="evidence" value="ECO:0007669"/>
    <property type="project" value="UniProtKB-SubCell"/>
</dbReference>
<name>A0A443SG81_9ACAR</name>